<protein>
    <submittedName>
        <fullName evidence="2">BTB domain-containing protein</fullName>
    </submittedName>
</protein>
<evidence type="ECO:0000313" key="1">
    <source>
        <dbReference type="Proteomes" id="UP000492821"/>
    </source>
</evidence>
<reference evidence="1" key="1">
    <citation type="journal article" date="2013" name="Genetics">
        <title>The draft genome and transcriptome of Panagrellus redivivus are shaped by the harsh demands of a free-living lifestyle.</title>
        <authorList>
            <person name="Srinivasan J."/>
            <person name="Dillman A.R."/>
            <person name="Macchietto M.G."/>
            <person name="Heikkinen L."/>
            <person name="Lakso M."/>
            <person name="Fracchia K.M."/>
            <person name="Antoshechkin I."/>
            <person name="Mortazavi A."/>
            <person name="Wong G."/>
            <person name="Sternberg P.W."/>
        </authorList>
    </citation>
    <scope>NUCLEOTIDE SEQUENCE [LARGE SCALE GENOMIC DNA]</scope>
    <source>
        <strain evidence="1">MT8872</strain>
    </source>
</reference>
<accession>A0A7E4VIJ9</accession>
<proteinExistence type="predicted"/>
<dbReference type="Pfam" id="PF06918">
    <property type="entry name" value="DUF1280"/>
    <property type="match status" value="1"/>
</dbReference>
<dbReference type="AlphaFoldDB" id="A0A7E4VIJ9"/>
<dbReference type="PANTHER" id="PTHR31424:SF3">
    <property type="entry name" value="RING-TYPE DOMAIN-CONTAINING PROTEIN"/>
    <property type="match status" value="1"/>
</dbReference>
<reference evidence="2" key="2">
    <citation type="submission" date="2020-10" db="UniProtKB">
        <authorList>
            <consortium name="WormBaseParasite"/>
        </authorList>
    </citation>
    <scope>IDENTIFICATION</scope>
</reference>
<dbReference type="InterPro" id="IPR009689">
    <property type="entry name" value="DUF1280"/>
</dbReference>
<sequence length="402" mass="45440">MPTIDMLLIGPDGSQVNATMVSFHEILKFALNKPGFLEALPPGPVKVTIAADAGGDGSAHSTKLCCYFNDIPDPISVNNLIVLACYPATDSRPYLKDLFAAYIDEFEELQNGIDTIEGRRDVELFIVLDLKCNSSVTGHQGNSATFFCQFCLTTNAQSQKGICCRLRTLAEQWQMGLAIENRQETSRAAKRANFSVFGPPLIPANIVVVPPVMHVFGGVLNLILKRSTKAAETDPIFDEMLTRLKKECGVEIQYPAREYLAKDATKLVHYIIDDEHSWVPLYELLLEACRLLRFCQARYYTDNEIEEFAVQVKALFVEIRREKLNLTPKCHIFEMHVVPFFRIYKSWSIFSEQSVECLHKVYNLVAAKLRGKSKTTVQRVQKTFFTNKLLSMQPSGPNVRWK</sequence>
<keyword evidence="1" id="KW-1185">Reference proteome</keyword>
<evidence type="ECO:0000313" key="2">
    <source>
        <dbReference type="WBParaSite" id="Pan_g2159.t1"/>
    </source>
</evidence>
<dbReference type="WBParaSite" id="Pan_g2159.t1">
    <property type="protein sequence ID" value="Pan_g2159.t1"/>
    <property type="gene ID" value="Pan_g2159"/>
</dbReference>
<name>A0A7E4VIJ9_PANRE</name>
<dbReference type="PANTHER" id="PTHR31424">
    <property type="entry name" value="PROTEIN CBG23806"/>
    <property type="match status" value="1"/>
</dbReference>
<dbReference type="Proteomes" id="UP000492821">
    <property type="component" value="Unassembled WGS sequence"/>
</dbReference>
<organism evidence="1 2">
    <name type="scientific">Panagrellus redivivus</name>
    <name type="common">Microworm</name>
    <dbReference type="NCBI Taxonomy" id="6233"/>
    <lineage>
        <taxon>Eukaryota</taxon>
        <taxon>Metazoa</taxon>
        <taxon>Ecdysozoa</taxon>
        <taxon>Nematoda</taxon>
        <taxon>Chromadorea</taxon>
        <taxon>Rhabditida</taxon>
        <taxon>Tylenchina</taxon>
        <taxon>Panagrolaimomorpha</taxon>
        <taxon>Panagrolaimoidea</taxon>
        <taxon>Panagrolaimidae</taxon>
        <taxon>Panagrellus</taxon>
    </lineage>
</organism>